<evidence type="ECO:0000313" key="2">
    <source>
        <dbReference type="Proteomes" id="UP001054889"/>
    </source>
</evidence>
<name>A0AAV5D330_ELECO</name>
<sequence length="80" mass="8389">MGVRGAATKLHISPSTASDQRPAFLPFIAVLLSWPPTSSVSGSTAASPPDPILCRLHIACTTTTTLDQRPALNFPPFSLS</sequence>
<reference evidence="1" key="2">
    <citation type="submission" date="2021-12" db="EMBL/GenBank/DDBJ databases">
        <title>Resequencing data analysis of finger millet.</title>
        <authorList>
            <person name="Hatakeyama M."/>
            <person name="Aluri S."/>
            <person name="Balachadran M.T."/>
            <person name="Sivarajan S.R."/>
            <person name="Poveda L."/>
            <person name="Shimizu-Inatsugi R."/>
            <person name="Schlapbach R."/>
            <person name="Sreeman S.M."/>
            <person name="Shimizu K.K."/>
        </authorList>
    </citation>
    <scope>NUCLEOTIDE SEQUENCE</scope>
</reference>
<keyword evidence="2" id="KW-1185">Reference proteome</keyword>
<dbReference type="AlphaFoldDB" id="A0AAV5D330"/>
<dbReference type="Proteomes" id="UP001054889">
    <property type="component" value="Unassembled WGS sequence"/>
</dbReference>
<comment type="caution">
    <text evidence="1">The sequence shown here is derived from an EMBL/GenBank/DDBJ whole genome shotgun (WGS) entry which is preliminary data.</text>
</comment>
<dbReference type="EMBL" id="BQKI01000011">
    <property type="protein sequence ID" value="GJN04552.1"/>
    <property type="molecule type" value="Genomic_DNA"/>
</dbReference>
<proteinExistence type="predicted"/>
<reference evidence="1" key="1">
    <citation type="journal article" date="2018" name="DNA Res.">
        <title>Multiple hybrid de novo genome assembly of finger millet, an orphan allotetraploid crop.</title>
        <authorList>
            <person name="Hatakeyama M."/>
            <person name="Aluri S."/>
            <person name="Balachadran M.T."/>
            <person name="Sivarajan S.R."/>
            <person name="Patrignani A."/>
            <person name="Gruter S."/>
            <person name="Poveda L."/>
            <person name="Shimizu-Inatsugi R."/>
            <person name="Baeten J."/>
            <person name="Francoijs K.J."/>
            <person name="Nataraja K.N."/>
            <person name="Reddy Y.A.N."/>
            <person name="Phadnis S."/>
            <person name="Ravikumar R.L."/>
            <person name="Schlapbach R."/>
            <person name="Sreeman S.M."/>
            <person name="Shimizu K.K."/>
        </authorList>
    </citation>
    <scope>NUCLEOTIDE SEQUENCE</scope>
</reference>
<gene>
    <name evidence="1" type="primary">ga22111</name>
    <name evidence="1" type="ORF">PR202_ga22111</name>
</gene>
<accession>A0AAV5D330</accession>
<protein>
    <recommendedName>
        <fullName evidence="3">Secreted protein</fullName>
    </recommendedName>
</protein>
<evidence type="ECO:0000313" key="1">
    <source>
        <dbReference type="EMBL" id="GJN04552.1"/>
    </source>
</evidence>
<organism evidence="1 2">
    <name type="scientific">Eleusine coracana subsp. coracana</name>
    <dbReference type="NCBI Taxonomy" id="191504"/>
    <lineage>
        <taxon>Eukaryota</taxon>
        <taxon>Viridiplantae</taxon>
        <taxon>Streptophyta</taxon>
        <taxon>Embryophyta</taxon>
        <taxon>Tracheophyta</taxon>
        <taxon>Spermatophyta</taxon>
        <taxon>Magnoliopsida</taxon>
        <taxon>Liliopsida</taxon>
        <taxon>Poales</taxon>
        <taxon>Poaceae</taxon>
        <taxon>PACMAD clade</taxon>
        <taxon>Chloridoideae</taxon>
        <taxon>Cynodonteae</taxon>
        <taxon>Eleusininae</taxon>
        <taxon>Eleusine</taxon>
    </lineage>
</organism>
<evidence type="ECO:0008006" key="3">
    <source>
        <dbReference type="Google" id="ProtNLM"/>
    </source>
</evidence>